<keyword evidence="2" id="KW-0732">Signal</keyword>
<dbReference type="STRING" id="7244.B4M7N7"/>
<gene>
    <name evidence="3" type="primary">Dvir\GJ17027</name>
    <name evidence="3" type="ORF">Dvir_GJ17027</name>
</gene>
<evidence type="ECO:0000256" key="2">
    <source>
        <dbReference type="SAM" id="SignalP"/>
    </source>
</evidence>
<organism evidence="3 4">
    <name type="scientific">Drosophila virilis</name>
    <name type="common">Fruit fly</name>
    <dbReference type="NCBI Taxonomy" id="7244"/>
    <lineage>
        <taxon>Eukaryota</taxon>
        <taxon>Metazoa</taxon>
        <taxon>Ecdysozoa</taxon>
        <taxon>Arthropoda</taxon>
        <taxon>Hexapoda</taxon>
        <taxon>Insecta</taxon>
        <taxon>Pterygota</taxon>
        <taxon>Neoptera</taxon>
        <taxon>Endopterygota</taxon>
        <taxon>Diptera</taxon>
        <taxon>Brachycera</taxon>
        <taxon>Muscomorpha</taxon>
        <taxon>Ephydroidea</taxon>
        <taxon>Drosophilidae</taxon>
        <taxon>Drosophila</taxon>
    </lineage>
</organism>
<dbReference type="PROSITE" id="PS51257">
    <property type="entry name" value="PROKAR_LIPOPROTEIN"/>
    <property type="match status" value="1"/>
</dbReference>
<accession>B4M7N7</accession>
<evidence type="ECO:0000256" key="1">
    <source>
        <dbReference type="SAM" id="MobiDB-lite"/>
    </source>
</evidence>
<dbReference type="AlphaFoldDB" id="B4M7N7"/>
<keyword evidence="4" id="KW-1185">Reference proteome</keyword>
<reference evidence="3 4" key="1">
    <citation type="journal article" date="2007" name="Nature">
        <title>Evolution of genes and genomes on the Drosophila phylogeny.</title>
        <authorList>
            <consortium name="Drosophila 12 Genomes Consortium"/>
            <person name="Clark A.G."/>
            <person name="Eisen M.B."/>
            <person name="Smith D.R."/>
            <person name="Bergman C.M."/>
            <person name="Oliver B."/>
            <person name="Markow T.A."/>
            <person name="Kaufman T.C."/>
            <person name="Kellis M."/>
            <person name="Gelbart W."/>
            <person name="Iyer V.N."/>
            <person name="Pollard D.A."/>
            <person name="Sackton T.B."/>
            <person name="Larracuente A.M."/>
            <person name="Singh N.D."/>
            <person name="Abad J.P."/>
            <person name="Abt D.N."/>
            <person name="Adryan B."/>
            <person name="Aguade M."/>
            <person name="Akashi H."/>
            <person name="Anderson W.W."/>
            <person name="Aquadro C.F."/>
            <person name="Ardell D.H."/>
            <person name="Arguello R."/>
            <person name="Artieri C.G."/>
            <person name="Barbash D.A."/>
            <person name="Barker D."/>
            <person name="Barsanti P."/>
            <person name="Batterham P."/>
            <person name="Batzoglou S."/>
            <person name="Begun D."/>
            <person name="Bhutkar A."/>
            <person name="Blanco E."/>
            <person name="Bosak S.A."/>
            <person name="Bradley R.K."/>
            <person name="Brand A.D."/>
            <person name="Brent M.R."/>
            <person name="Brooks A.N."/>
            <person name="Brown R.H."/>
            <person name="Butlin R.K."/>
            <person name="Caggese C."/>
            <person name="Calvi B.R."/>
            <person name="Bernardo de Carvalho A."/>
            <person name="Caspi A."/>
            <person name="Castrezana S."/>
            <person name="Celniker S.E."/>
            <person name="Chang J.L."/>
            <person name="Chapple C."/>
            <person name="Chatterji S."/>
            <person name="Chinwalla A."/>
            <person name="Civetta A."/>
            <person name="Clifton S.W."/>
            <person name="Comeron J.M."/>
            <person name="Costello J.C."/>
            <person name="Coyne J.A."/>
            <person name="Daub J."/>
            <person name="David R.G."/>
            <person name="Delcher A.L."/>
            <person name="Delehaunty K."/>
            <person name="Do C.B."/>
            <person name="Ebling H."/>
            <person name="Edwards K."/>
            <person name="Eickbush T."/>
            <person name="Evans J.D."/>
            <person name="Filipski A."/>
            <person name="Findeiss S."/>
            <person name="Freyhult E."/>
            <person name="Fulton L."/>
            <person name="Fulton R."/>
            <person name="Garcia A.C."/>
            <person name="Gardiner A."/>
            <person name="Garfield D.A."/>
            <person name="Garvin B.E."/>
            <person name="Gibson G."/>
            <person name="Gilbert D."/>
            <person name="Gnerre S."/>
            <person name="Godfrey J."/>
            <person name="Good R."/>
            <person name="Gotea V."/>
            <person name="Gravely B."/>
            <person name="Greenberg A.J."/>
            <person name="Griffiths-Jones S."/>
            <person name="Gross S."/>
            <person name="Guigo R."/>
            <person name="Gustafson E.A."/>
            <person name="Haerty W."/>
            <person name="Hahn M.W."/>
            <person name="Halligan D.L."/>
            <person name="Halpern A.L."/>
            <person name="Halter G.M."/>
            <person name="Han M.V."/>
            <person name="Heger A."/>
            <person name="Hillier L."/>
            <person name="Hinrichs A.S."/>
            <person name="Holmes I."/>
            <person name="Hoskins R.A."/>
            <person name="Hubisz M.J."/>
            <person name="Hultmark D."/>
            <person name="Huntley M.A."/>
            <person name="Jaffe D.B."/>
            <person name="Jagadeeshan S."/>
            <person name="Jeck W.R."/>
            <person name="Johnson J."/>
            <person name="Jones C.D."/>
            <person name="Jordan W.C."/>
            <person name="Karpen G.H."/>
            <person name="Kataoka E."/>
            <person name="Keightley P.D."/>
            <person name="Kheradpour P."/>
            <person name="Kirkness E.F."/>
            <person name="Koerich L.B."/>
            <person name="Kristiansen K."/>
            <person name="Kudrna D."/>
            <person name="Kulathinal R.J."/>
            <person name="Kumar S."/>
            <person name="Kwok R."/>
            <person name="Lander E."/>
            <person name="Langley C.H."/>
            <person name="Lapoint R."/>
            <person name="Lazzaro B.P."/>
            <person name="Lee S.J."/>
            <person name="Levesque L."/>
            <person name="Li R."/>
            <person name="Lin C.F."/>
            <person name="Lin M.F."/>
            <person name="Lindblad-Toh K."/>
            <person name="Llopart A."/>
            <person name="Long M."/>
            <person name="Low L."/>
            <person name="Lozovsky E."/>
            <person name="Lu J."/>
            <person name="Luo M."/>
            <person name="Machado C.A."/>
            <person name="Makalowski W."/>
            <person name="Marzo M."/>
            <person name="Matsuda M."/>
            <person name="Matzkin L."/>
            <person name="McAllister B."/>
            <person name="McBride C.S."/>
            <person name="McKernan B."/>
            <person name="McKernan K."/>
            <person name="Mendez-Lago M."/>
            <person name="Minx P."/>
            <person name="Mollenhauer M.U."/>
            <person name="Montooth K."/>
            <person name="Mount S.M."/>
            <person name="Mu X."/>
            <person name="Myers E."/>
            <person name="Negre B."/>
            <person name="Newfeld S."/>
            <person name="Nielsen R."/>
            <person name="Noor M.A."/>
            <person name="O'Grady P."/>
            <person name="Pachter L."/>
            <person name="Papaceit M."/>
            <person name="Parisi M.J."/>
            <person name="Parisi M."/>
            <person name="Parts L."/>
            <person name="Pedersen J.S."/>
            <person name="Pesole G."/>
            <person name="Phillippy A.M."/>
            <person name="Ponting C.P."/>
            <person name="Pop M."/>
            <person name="Porcelli D."/>
            <person name="Powell J.R."/>
            <person name="Prohaska S."/>
            <person name="Pruitt K."/>
            <person name="Puig M."/>
            <person name="Quesneville H."/>
            <person name="Ram K.R."/>
            <person name="Rand D."/>
            <person name="Rasmussen M.D."/>
            <person name="Reed L.K."/>
            <person name="Reenan R."/>
            <person name="Reily A."/>
            <person name="Remington K.A."/>
            <person name="Rieger T.T."/>
            <person name="Ritchie M.G."/>
            <person name="Robin C."/>
            <person name="Rogers Y.H."/>
            <person name="Rohde C."/>
            <person name="Rozas J."/>
            <person name="Rubenfield M.J."/>
            <person name="Ruiz A."/>
            <person name="Russo S."/>
            <person name="Salzberg S.L."/>
            <person name="Sanchez-Gracia A."/>
            <person name="Saranga D.J."/>
            <person name="Sato H."/>
            <person name="Schaeffer S.W."/>
            <person name="Schatz M.C."/>
            <person name="Schlenke T."/>
            <person name="Schwartz R."/>
            <person name="Segarra C."/>
            <person name="Singh R.S."/>
            <person name="Sirot L."/>
            <person name="Sirota M."/>
            <person name="Sisneros N.B."/>
            <person name="Smith C.D."/>
            <person name="Smith T.F."/>
            <person name="Spieth J."/>
            <person name="Stage D.E."/>
            <person name="Stark A."/>
            <person name="Stephan W."/>
            <person name="Strausberg R.L."/>
            <person name="Strempel S."/>
            <person name="Sturgill D."/>
            <person name="Sutton G."/>
            <person name="Sutton G.G."/>
            <person name="Tao W."/>
            <person name="Teichmann S."/>
            <person name="Tobari Y.N."/>
            <person name="Tomimura Y."/>
            <person name="Tsolas J.M."/>
            <person name="Valente V.L."/>
            <person name="Venter E."/>
            <person name="Venter J.C."/>
            <person name="Vicario S."/>
            <person name="Vieira F.G."/>
            <person name="Vilella A.J."/>
            <person name="Villasante A."/>
            <person name="Walenz B."/>
            <person name="Wang J."/>
            <person name="Wasserman M."/>
            <person name="Watts T."/>
            <person name="Wilson D."/>
            <person name="Wilson R.K."/>
            <person name="Wing R.A."/>
            <person name="Wolfner M.F."/>
            <person name="Wong A."/>
            <person name="Wong G.K."/>
            <person name="Wu C.I."/>
            <person name="Wu G."/>
            <person name="Yamamoto D."/>
            <person name="Yang H.P."/>
            <person name="Yang S.P."/>
            <person name="Yorke J.A."/>
            <person name="Yoshida K."/>
            <person name="Zdobnov E."/>
            <person name="Zhang P."/>
            <person name="Zhang Y."/>
            <person name="Zimin A.V."/>
            <person name="Baldwin J."/>
            <person name="Abdouelleil A."/>
            <person name="Abdulkadir J."/>
            <person name="Abebe A."/>
            <person name="Abera B."/>
            <person name="Abreu J."/>
            <person name="Acer S.C."/>
            <person name="Aftuck L."/>
            <person name="Alexander A."/>
            <person name="An P."/>
            <person name="Anderson E."/>
            <person name="Anderson S."/>
            <person name="Arachi H."/>
            <person name="Azer M."/>
            <person name="Bachantsang P."/>
            <person name="Barry A."/>
            <person name="Bayul T."/>
            <person name="Berlin A."/>
            <person name="Bessette D."/>
            <person name="Bloom T."/>
            <person name="Blye J."/>
            <person name="Boguslavskiy L."/>
            <person name="Bonnet C."/>
            <person name="Boukhgalter B."/>
            <person name="Bourzgui I."/>
            <person name="Brown A."/>
            <person name="Cahill P."/>
            <person name="Channer S."/>
            <person name="Cheshatsang Y."/>
            <person name="Chuda L."/>
            <person name="Citroen M."/>
            <person name="Collymore A."/>
            <person name="Cooke P."/>
            <person name="Costello M."/>
            <person name="D'Aco K."/>
            <person name="Daza R."/>
            <person name="De Haan G."/>
            <person name="DeGray S."/>
            <person name="DeMaso C."/>
            <person name="Dhargay N."/>
            <person name="Dooley K."/>
            <person name="Dooley E."/>
            <person name="Doricent M."/>
            <person name="Dorje P."/>
            <person name="Dorjee K."/>
            <person name="Dupes A."/>
            <person name="Elong R."/>
            <person name="Falk J."/>
            <person name="Farina A."/>
            <person name="Faro S."/>
            <person name="Ferguson D."/>
            <person name="Fisher S."/>
            <person name="Foley C.D."/>
            <person name="Franke A."/>
            <person name="Friedrich D."/>
            <person name="Gadbois L."/>
            <person name="Gearin G."/>
            <person name="Gearin C.R."/>
            <person name="Giannoukos G."/>
            <person name="Goode T."/>
            <person name="Graham J."/>
            <person name="Grandbois E."/>
            <person name="Grewal S."/>
            <person name="Gyaltsen K."/>
            <person name="Hafez N."/>
            <person name="Hagos B."/>
            <person name="Hall J."/>
            <person name="Henson C."/>
            <person name="Hollinger A."/>
            <person name="Honan T."/>
            <person name="Huard M.D."/>
            <person name="Hughes L."/>
            <person name="Hurhula B."/>
            <person name="Husby M.E."/>
            <person name="Kamat A."/>
            <person name="Kanga B."/>
            <person name="Kashin S."/>
            <person name="Khazanovich D."/>
            <person name="Kisner P."/>
            <person name="Lance K."/>
            <person name="Lara M."/>
            <person name="Lee W."/>
            <person name="Lennon N."/>
            <person name="Letendre F."/>
            <person name="LeVine R."/>
            <person name="Lipovsky A."/>
            <person name="Liu X."/>
            <person name="Liu J."/>
            <person name="Liu S."/>
            <person name="Lokyitsang T."/>
            <person name="Lokyitsang Y."/>
            <person name="Lubonja R."/>
            <person name="Lui A."/>
            <person name="MacDonald P."/>
            <person name="Magnisalis V."/>
            <person name="Maru K."/>
            <person name="Matthews C."/>
            <person name="McCusker W."/>
            <person name="McDonough S."/>
            <person name="Mehta T."/>
            <person name="Meldrim J."/>
            <person name="Meneus L."/>
            <person name="Mihai O."/>
            <person name="Mihalev A."/>
            <person name="Mihova T."/>
            <person name="Mittelman R."/>
            <person name="Mlenga V."/>
            <person name="Montmayeur A."/>
            <person name="Mulrain L."/>
            <person name="Navidi A."/>
            <person name="Naylor J."/>
            <person name="Negash T."/>
            <person name="Nguyen T."/>
            <person name="Nguyen N."/>
            <person name="Nicol R."/>
            <person name="Norbu C."/>
            <person name="Norbu N."/>
            <person name="Novod N."/>
            <person name="O'Neill B."/>
            <person name="Osman S."/>
            <person name="Markiewicz E."/>
            <person name="Oyono O.L."/>
            <person name="Patti C."/>
            <person name="Phunkhang P."/>
            <person name="Pierre F."/>
            <person name="Priest M."/>
            <person name="Raghuraman S."/>
            <person name="Rege F."/>
            <person name="Reyes R."/>
            <person name="Rise C."/>
            <person name="Rogov P."/>
            <person name="Ross K."/>
            <person name="Ryan E."/>
            <person name="Settipalli S."/>
            <person name="Shea T."/>
            <person name="Sherpa N."/>
            <person name="Shi L."/>
            <person name="Shih D."/>
            <person name="Sparrow T."/>
            <person name="Spaulding J."/>
            <person name="Stalker J."/>
            <person name="Stange-Thomann N."/>
            <person name="Stavropoulos S."/>
            <person name="Stone C."/>
            <person name="Strader C."/>
            <person name="Tesfaye S."/>
            <person name="Thomson T."/>
            <person name="Thoulutsang Y."/>
            <person name="Thoulutsang D."/>
            <person name="Topham K."/>
            <person name="Topping I."/>
            <person name="Tsamla T."/>
            <person name="Vassiliev H."/>
            <person name="Vo A."/>
            <person name="Wangchuk T."/>
            <person name="Wangdi T."/>
            <person name="Weiand M."/>
            <person name="Wilkinson J."/>
            <person name="Wilson A."/>
            <person name="Yadav S."/>
            <person name="Young G."/>
            <person name="Yu Q."/>
            <person name="Zembek L."/>
            <person name="Zhong D."/>
            <person name="Zimmer A."/>
            <person name="Zwirko Z."/>
            <person name="Jaffe D.B."/>
            <person name="Alvarez P."/>
            <person name="Brockman W."/>
            <person name="Butler J."/>
            <person name="Chin C."/>
            <person name="Gnerre S."/>
            <person name="Grabherr M."/>
            <person name="Kleber M."/>
            <person name="Mauceli E."/>
            <person name="MacCallum I."/>
        </authorList>
    </citation>
    <scope>NUCLEOTIDE SEQUENCE [LARGE SCALE GENOMIC DNA]</scope>
    <source>
        <strain evidence="4">Tucson 15010-1051.87</strain>
    </source>
</reference>
<proteinExistence type="predicted"/>
<evidence type="ECO:0000313" key="3">
    <source>
        <dbReference type="EMBL" id="EDW62804.2"/>
    </source>
</evidence>
<dbReference type="eggNOG" id="ENOG502TBIS">
    <property type="taxonomic scope" value="Eukaryota"/>
</dbReference>
<evidence type="ECO:0000313" key="4">
    <source>
        <dbReference type="Proteomes" id="UP000008792"/>
    </source>
</evidence>
<name>B4M7N7_DROVI</name>
<feature type="chain" id="PRO_5006457690" evidence="2">
    <location>
        <begin position="23"/>
        <end position="83"/>
    </location>
</feature>
<dbReference type="HOGENOM" id="CLU_2123604_0_0_1"/>
<feature type="signal peptide" evidence="2">
    <location>
        <begin position="1"/>
        <end position="22"/>
    </location>
</feature>
<dbReference type="KEGG" id="dvi:6633798"/>
<dbReference type="EMBL" id="CH940653">
    <property type="protein sequence ID" value="EDW62804.2"/>
    <property type="molecule type" value="Genomic_DNA"/>
</dbReference>
<dbReference type="InParanoid" id="B4M7N7"/>
<feature type="region of interest" description="Disordered" evidence="1">
    <location>
        <begin position="64"/>
        <end position="83"/>
    </location>
</feature>
<sequence length="83" mass="7809">MFNKTFLVALMLCACFLGATFARPQLQGLPAGQLLGNPASLATGTLGSVGQTVGGAAGSLTGGLAGGGLGSSLGTSLGKGLGV</sequence>
<protein>
    <submittedName>
        <fullName evidence="3">Uncharacterized protein</fullName>
    </submittedName>
</protein>
<dbReference type="Proteomes" id="UP000008792">
    <property type="component" value="Unassembled WGS sequence"/>
</dbReference>